<keyword evidence="1" id="KW-0472">Membrane</keyword>
<accession>A0A2S1LPY2</accession>
<evidence type="ECO:0000256" key="1">
    <source>
        <dbReference type="SAM" id="Phobius"/>
    </source>
</evidence>
<gene>
    <name evidence="2" type="ORF">FK004_11135</name>
</gene>
<dbReference type="Proteomes" id="UP000244677">
    <property type="component" value="Chromosome"/>
</dbReference>
<keyword evidence="3" id="KW-1185">Reference proteome</keyword>
<organism evidence="2 3">
    <name type="scientific">Flavobacterium kingsejongi</name>
    <dbReference type="NCBI Taxonomy" id="1678728"/>
    <lineage>
        <taxon>Bacteria</taxon>
        <taxon>Pseudomonadati</taxon>
        <taxon>Bacteroidota</taxon>
        <taxon>Flavobacteriia</taxon>
        <taxon>Flavobacteriales</taxon>
        <taxon>Flavobacteriaceae</taxon>
        <taxon>Flavobacterium</taxon>
    </lineage>
</organism>
<protein>
    <submittedName>
        <fullName evidence="2">Uncharacterized protein</fullName>
    </submittedName>
</protein>
<keyword evidence="1" id="KW-1133">Transmembrane helix</keyword>
<evidence type="ECO:0000313" key="3">
    <source>
        <dbReference type="Proteomes" id="UP000244677"/>
    </source>
</evidence>
<keyword evidence="1" id="KW-0812">Transmembrane</keyword>
<feature type="transmembrane region" description="Helical" evidence="1">
    <location>
        <begin position="42"/>
        <end position="61"/>
    </location>
</feature>
<dbReference type="AlphaFoldDB" id="A0A2S1LPY2"/>
<name>A0A2S1LPY2_9FLAO</name>
<reference evidence="2 3" key="1">
    <citation type="submission" date="2017-04" db="EMBL/GenBank/DDBJ databases">
        <title>Complete genome sequence of Flavobacterium kingsejong AJ004.</title>
        <authorList>
            <person name="Lee P.C."/>
        </authorList>
    </citation>
    <scope>NUCLEOTIDE SEQUENCE [LARGE SCALE GENOMIC DNA]</scope>
    <source>
        <strain evidence="2 3">AJ004</strain>
    </source>
</reference>
<sequence length="233" mass="26557">MGNQNFIGIHTEDFSFLKFSNNSNSKDKKIPKSFDGSTDKSLYLLQIFIAMRFGILIFLLFSSLVTFGQSHCGYDFTSYLVLHIHENGKPTSIKNLKSTIIDSVGNEVINIDNRYSWTHSNEPMLFTMNYKIDDKGVRITDATAADASGRWFFPFAKEDYLLSVSNSFPAERFSLKIEDIDGDQNGGHFETQIVQLNSFNMYVLCSSENERQAARFGPRTNRPVDIILELKKK</sequence>
<dbReference type="EMBL" id="CP020919">
    <property type="protein sequence ID" value="AWG25731.1"/>
    <property type="molecule type" value="Genomic_DNA"/>
</dbReference>
<dbReference type="KEGG" id="fki:FK004_11135"/>
<evidence type="ECO:0000313" key="2">
    <source>
        <dbReference type="EMBL" id="AWG25731.1"/>
    </source>
</evidence>
<proteinExistence type="predicted"/>